<feature type="chain" id="PRO_5045387942" evidence="3">
    <location>
        <begin position="26"/>
        <end position="784"/>
    </location>
</feature>
<dbReference type="InterPro" id="IPR032812">
    <property type="entry name" value="SbsA_Ig"/>
</dbReference>
<feature type="domain" description="SbsA Ig-like" evidence="4">
    <location>
        <begin position="145"/>
        <end position="245"/>
    </location>
</feature>
<dbReference type="InterPro" id="IPR021884">
    <property type="entry name" value="Ice-bd_prot"/>
</dbReference>
<dbReference type="InterPro" id="IPR014755">
    <property type="entry name" value="Cu-Rt/internalin_Ig-like"/>
</dbReference>
<proteinExistence type="inferred from homology"/>
<organism evidence="5 6">
    <name type="scientific">Imperialibacter roseus</name>
    <dbReference type="NCBI Taxonomy" id="1324217"/>
    <lineage>
        <taxon>Bacteria</taxon>
        <taxon>Pseudomonadati</taxon>
        <taxon>Bacteroidota</taxon>
        <taxon>Cytophagia</taxon>
        <taxon>Cytophagales</taxon>
        <taxon>Flammeovirgaceae</taxon>
        <taxon>Imperialibacter</taxon>
    </lineage>
</organism>
<evidence type="ECO:0000256" key="3">
    <source>
        <dbReference type="SAM" id="SignalP"/>
    </source>
</evidence>
<dbReference type="Pfam" id="PF11999">
    <property type="entry name" value="Ice_binding"/>
    <property type="match status" value="1"/>
</dbReference>
<feature type="domain" description="SbsA Ig-like" evidence="4">
    <location>
        <begin position="37"/>
        <end position="143"/>
    </location>
</feature>
<keyword evidence="6" id="KW-1185">Reference proteome</keyword>
<feature type="domain" description="SbsA Ig-like" evidence="4">
    <location>
        <begin position="351"/>
        <end position="448"/>
    </location>
</feature>
<feature type="domain" description="SbsA Ig-like" evidence="4">
    <location>
        <begin position="453"/>
        <end position="551"/>
    </location>
</feature>
<dbReference type="PROSITE" id="PS51257">
    <property type="entry name" value="PROKAR_LIPOPROTEIN"/>
    <property type="match status" value="1"/>
</dbReference>
<dbReference type="RefSeq" id="WP_317487011.1">
    <property type="nucleotide sequence ID" value="NZ_CP136051.1"/>
</dbReference>
<sequence>MKKTKNKLWTSALTALFFAVLIVGCKDENEGIVGLCPVIVSTDPVGGAVNVPLDQVISATFNEAMNGSSITQATFSLGGASPAGRGLAEIEGTVSYDAATFTVSFVPAENLRPGIEYTATVAPTAKDQNGNFLQAPYVWTFTTNASPTVVSTDPINLSTNILLNKVVTATFSEAMDPLMINGASFTLMNGTTQVAGVITYDGLTAFFTPSVDLLPDTDYSATITTGAMNLTGEAVAADFVWTFNTGMLPAVTTTAPINLATGVLLNQVIEADFSEAMDPLTITPTSFTVKQGTTSVPGTVAYSGTKATFTPTNPLSAGTTYTATVTNTAANPVGIPLAGNYVWNFDTGVLPTVVSTDPLNLATGVPTNKVISATFSEAMNPATITSSSFTLMQGTNAIAGTVSYSGTTATFTPTSPLLAATTYTANVTTGATSQAGFAMGADFGWSFDVGVIPTVLSTDPLNLATGIPLNKVINATFSESMDPLTITSASFTLMQGTNSVAGAVSYTGTTASFTPTSNLLSGKSYTATITTAAKSVGGIAIPSNHVWSFSTVAPLGPPVVNLNSLLEYGIIAGVGVTNNAGASEIHDMNVGIYPGARSSITGFFDVDGGPGLIFNGAFHASDDVAPAGINAALNQAQSELVQAYDDAKNATTPAPSVAPADLGGQTLAPGIWTSATTMLLQNGDLTLDAQGDENAVWIFQVGSAFTSVGGAGGNVILAGGAKAKNVFWQVSSSATIGDNTIFKGNILAFSSITMNAGSVAEGRMLARNGSVQLISANTITRPPN</sequence>
<dbReference type="Proteomes" id="UP001302349">
    <property type="component" value="Chromosome"/>
</dbReference>
<dbReference type="Pfam" id="PF13205">
    <property type="entry name" value="Big_5"/>
    <property type="match status" value="5"/>
</dbReference>
<evidence type="ECO:0000256" key="2">
    <source>
        <dbReference type="ARBA" id="ARBA00022729"/>
    </source>
</evidence>
<keyword evidence="2 3" id="KW-0732">Signal</keyword>
<protein>
    <submittedName>
        <fullName evidence="5">Ig-like domain-containing protein</fullName>
    </submittedName>
</protein>
<dbReference type="EMBL" id="CP136051">
    <property type="protein sequence ID" value="WOK04194.1"/>
    <property type="molecule type" value="Genomic_DNA"/>
</dbReference>
<name>A0ABZ0II65_9BACT</name>
<accession>A0ABZ0II65</accession>
<feature type="domain" description="SbsA Ig-like" evidence="4">
    <location>
        <begin position="249"/>
        <end position="347"/>
    </location>
</feature>
<evidence type="ECO:0000313" key="5">
    <source>
        <dbReference type="EMBL" id="WOK04194.1"/>
    </source>
</evidence>
<gene>
    <name evidence="5" type="ORF">RT717_14030</name>
</gene>
<feature type="signal peptide" evidence="3">
    <location>
        <begin position="1"/>
        <end position="25"/>
    </location>
</feature>
<comment type="similarity">
    <text evidence="1">Belongs to the ice-binding protein family.</text>
</comment>
<reference evidence="5 6" key="1">
    <citation type="journal article" date="2023" name="Microbiol. Resour. Announc.">
        <title>Complete Genome Sequence of Imperialibacter roseus strain P4T.</title>
        <authorList>
            <person name="Tizabi D.R."/>
            <person name="Bachvaroff T."/>
            <person name="Hill R.T."/>
        </authorList>
    </citation>
    <scope>NUCLEOTIDE SEQUENCE [LARGE SCALE GENOMIC DNA]</scope>
    <source>
        <strain evidence="5 6">P4T</strain>
    </source>
</reference>
<evidence type="ECO:0000259" key="4">
    <source>
        <dbReference type="Pfam" id="PF13205"/>
    </source>
</evidence>
<evidence type="ECO:0000313" key="6">
    <source>
        <dbReference type="Proteomes" id="UP001302349"/>
    </source>
</evidence>
<evidence type="ECO:0000256" key="1">
    <source>
        <dbReference type="ARBA" id="ARBA00005445"/>
    </source>
</evidence>
<dbReference type="Gene3D" id="2.60.40.1220">
    <property type="match status" value="5"/>
</dbReference>